<dbReference type="InterPro" id="IPR011551">
    <property type="entry name" value="NTP_PyrPHydrolase_MazG"/>
</dbReference>
<dbReference type="InterPro" id="IPR004518">
    <property type="entry name" value="MazG-like_dom"/>
</dbReference>
<dbReference type="SUPFAM" id="SSF101386">
    <property type="entry name" value="all-alpha NTP pyrophosphatases"/>
    <property type="match status" value="1"/>
</dbReference>
<dbReference type="GO" id="GO:0046052">
    <property type="term" value="P:UTP catabolic process"/>
    <property type="evidence" value="ECO:0007669"/>
    <property type="project" value="TreeGrafter"/>
</dbReference>
<dbReference type="Pfam" id="PF03819">
    <property type="entry name" value="MazG"/>
    <property type="match status" value="1"/>
</dbReference>
<dbReference type="GO" id="GO:0047429">
    <property type="term" value="F:nucleoside triphosphate diphosphatase activity"/>
    <property type="evidence" value="ECO:0007669"/>
    <property type="project" value="TreeGrafter"/>
</dbReference>
<dbReference type="PANTHER" id="PTHR30522:SF0">
    <property type="entry name" value="NUCLEOSIDE TRIPHOSPHATE PYROPHOSPHOHYDROLASE"/>
    <property type="match status" value="1"/>
</dbReference>
<dbReference type="GO" id="GO:0046081">
    <property type="term" value="P:dUTP catabolic process"/>
    <property type="evidence" value="ECO:0007669"/>
    <property type="project" value="TreeGrafter"/>
</dbReference>
<dbReference type="RefSeq" id="WP_055162885.1">
    <property type="nucleotide sequence ID" value="NZ_CABIWZ010000026.1"/>
</dbReference>
<dbReference type="FunFam" id="1.10.287.1080:FF:000001">
    <property type="entry name" value="Nucleoside triphosphate pyrophosphohydrolase"/>
    <property type="match status" value="1"/>
</dbReference>
<gene>
    <name evidence="2" type="primary">mazG</name>
    <name evidence="2" type="ORF">ERS852385_02098</name>
</gene>
<keyword evidence="3" id="KW-1185">Reference proteome</keyword>
<accession>A0A174C6V4</accession>
<dbReference type="GO" id="GO:0006203">
    <property type="term" value="P:dGTP catabolic process"/>
    <property type="evidence" value="ECO:0007669"/>
    <property type="project" value="TreeGrafter"/>
</dbReference>
<dbReference type="Gene3D" id="1.10.287.1080">
    <property type="entry name" value="MazG-like"/>
    <property type="match status" value="1"/>
</dbReference>
<sequence>MDEEKNRLASVGRLCDIVARLRGPGGCPWDGAQTHESLKPACIEETAEVLGGIDILRETGRAENLKEELGDLLLQVVFHAQLAKEEGLFSLEDVAQAAADKMVRRHPHVFHEPMLDDAGKPLTGWKEIKAQEKKGREWEEDYLPHAFEEAAALIEQAKKRKGISS</sequence>
<dbReference type="EC" id="3.6.1.1" evidence="2"/>
<dbReference type="GO" id="GO:0046047">
    <property type="term" value="P:TTP catabolic process"/>
    <property type="evidence" value="ECO:0007669"/>
    <property type="project" value="TreeGrafter"/>
</dbReference>
<evidence type="ECO:0000313" key="2">
    <source>
        <dbReference type="EMBL" id="CUO08683.1"/>
    </source>
</evidence>
<dbReference type="EMBL" id="CYYU01000026">
    <property type="protein sequence ID" value="CUO08683.1"/>
    <property type="molecule type" value="Genomic_DNA"/>
</dbReference>
<reference evidence="2 3" key="1">
    <citation type="submission" date="2015-09" db="EMBL/GenBank/DDBJ databases">
        <authorList>
            <consortium name="Pathogen Informatics"/>
        </authorList>
    </citation>
    <scope>NUCLEOTIDE SEQUENCE [LARGE SCALE GENOMIC DNA]</scope>
    <source>
        <strain evidence="2 3">2789STDY5608828</strain>
    </source>
</reference>
<organism evidence="2 3">
    <name type="scientific">Mitsuokella jalaludinii</name>
    <dbReference type="NCBI Taxonomy" id="187979"/>
    <lineage>
        <taxon>Bacteria</taxon>
        <taxon>Bacillati</taxon>
        <taxon>Bacillota</taxon>
        <taxon>Negativicutes</taxon>
        <taxon>Selenomonadales</taxon>
        <taxon>Selenomonadaceae</taxon>
        <taxon>Mitsuokella</taxon>
    </lineage>
</organism>
<dbReference type="Proteomes" id="UP000095546">
    <property type="component" value="Unassembled WGS sequence"/>
</dbReference>
<dbReference type="InterPro" id="IPR048015">
    <property type="entry name" value="NTP-PPase_MazG-like_N"/>
</dbReference>
<evidence type="ECO:0000259" key="1">
    <source>
        <dbReference type="Pfam" id="PF03819"/>
    </source>
</evidence>
<dbReference type="eggNOG" id="COG3956">
    <property type="taxonomic scope" value="Bacteria"/>
</dbReference>
<keyword evidence="2" id="KW-0378">Hydrolase</keyword>
<name>A0A174C6V4_9FIRM</name>
<dbReference type="PANTHER" id="PTHR30522">
    <property type="entry name" value="NUCLEOSIDE TRIPHOSPHATE PYROPHOSPHOHYDROLASE"/>
    <property type="match status" value="1"/>
</dbReference>
<dbReference type="STRING" id="187979.ERS852385_02098"/>
<dbReference type="AlphaFoldDB" id="A0A174C6V4"/>
<evidence type="ECO:0000313" key="3">
    <source>
        <dbReference type="Proteomes" id="UP000095546"/>
    </source>
</evidence>
<dbReference type="GO" id="GO:0004427">
    <property type="term" value="F:inorganic diphosphate phosphatase activity"/>
    <property type="evidence" value="ECO:0007669"/>
    <property type="project" value="UniProtKB-EC"/>
</dbReference>
<proteinExistence type="predicted"/>
<feature type="domain" description="NTP pyrophosphohydrolase MazG-like" evidence="1">
    <location>
        <begin position="33"/>
        <end position="110"/>
    </location>
</feature>
<protein>
    <submittedName>
        <fullName evidence="2">Nucleoside triphosphate pyrophosphohydrolase/pyrophosphatase MazG</fullName>
        <ecNumber evidence="2">3.6.1.1</ecNumber>
    </submittedName>
</protein>
<dbReference type="CDD" id="cd11528">
    <property type="entry name" value="NTP-PPase_MazG_Nterm"/>
    <property type="match status" value="1"/>
</dbReference>
<dbReference type="GO" id="GO:0046061">
    <property type="term" value="P:dATP catabolic process"/>
    <property type="evidence" value="ECO:0007669"/>
    <property type="project" value="TreeGrafter"/>
</dbReference>
<dbReference type="GO" id="GO:0046076">
    <property type="term" value="P:dTTP catabolic process"/>
    <property type="evidence" value="ECO:0007669"/>
    <property type="project" value="TreeGrafter"/>
</dbReference>
<dbReference type="GO" id="GO:0006950">
    <property type="term" value="P:response to stress"/>
    <property type="evidence" value="ECO:0007669"/>
    <property type="project" value="UniProtKB-ARBA"/>
</dbReference>